<proteinExistence type="predicted"/>
<reference evidence="1" key="2">
    <citation type="submission" date="2013-11" db="EMBL/GenBank/DDBJ databases">
        <title>Draft genome sequence of Bacteroides uniformis (ATCC 8492).</title>
        <authorList>
            <person name="Sudarsanam P."/>
            <person name="Ley R."/>
            <person name="Guruge J."/>
            <person name="Turnbaugh P.J."/>
            <person name="Mahowald M."/>
            <person name="Liep D."/>
            <person name="Gordon J."/>
        </authorList>
    </citation>
    <scope>NUCLEOTIDE SEQUENCE</scope>
    <source>
        <strain evidence="1">ATCC 8492</strain>
    </source>
</reference>
<gene>
    <name evidence="1" type="ORF">BACUNI_03639</name>
</gene>
<accession>A0ABC9N8C9</accession>
<evidence type="ECO:0000313" key="1">
    <source>
        <dbReference type="EMBL" id="EDO52844.1"/>
    </source>
</evidence>
<dbReference type="Proteomes" id="UP000004110">
    <property type="component" value="Unassembled WGS sequence"/>
</dbReference>
<sequence length="34" mass="4092">MFLSILFCSLRVQKNNYFLKRENLSLYDFSGSWA</sequence>
<dbReference type="AlphaFoldDB" id="A0ABC9N8C9"/>
<evidence type="ECO:0000313" key="2">
    <source>
        <dbReference type="Proteomes" id="UP000004110"/>
    </source>
</evidence>
<name>A0ABC9N8C9_BACUC</name>
<organism evidence="1 2">
    <name type="scientific">Bacteroides uniformis (strain ATCC 8492 / DSM 6597 / CCUG 4942 / CIP 103695 / JCM 5828 / KCTC 5204 / NCTC 13054 / VPI 0061)</name>
    <dbReference type="NCBI Taxonomy" id="411479"/>
    <lineage>
        <taxon>Bacteria</taxon>
        <taxon>Pseudomonadati</taxon>
        <taxon>Bacteroidota</taxon>
        <taxon>Bacteroidia</taxon>
        <taxon>Bacteroidales</taxon>
        <taxon>Bacteroidaceae</taxon>
        <taxon>Bacteroides</taxon>
    </lineage>
</organism>
<dbReference type="EMBL" id="AAYH02000047">
    <property type="protein sequence ID" value="EDO52844.1"/>
    <property type="molecule type" value="Genomic_DNA"/>
</dbReference>
<protein>
    <submittedName>
        <fullName evidence="1">Uncharacterized protein</fullName>
    </submittedName>
</protein>
<keyword evidence="2" id="KW-1185">Reference proteome</keyword>
<reference evidence="1" key="1">
    <citation type="submission" date="2007-06" db="EMBL/GenBank/DDBJ databases">
        <authorList>
            <person name="Fulton L."/>
            <person name="Clifton S."/>
            <person name="Fulton B."/>
            <person name="Xu J."/>
            <person name="Minx P."/>
            <person name="Pepin K.H."/>
            <person name="Johnson M."/>
            <person name="Thiruvilangam P."/>
            <person name="Bhonagiri V."/>
            <person name="Nash W.E."/>
            <person name="Mardis E.R."/>
            <person name="Wilson R.K."/>
        </authorList>
    </citation>
    <scope>NUCLEOTIDE SEQUENCE [LARGE SCALE GENOMIC DNA]</scope>
    <source>
        <strain evidence="1">ATCC 8492</strain>
    </source>
</reference>
<comment type="caution">
    <text evidence="1">The sequence shown here is derived from an EMBL/GenBank/DDBJ whole genome shotgun (WGS) entry which is preliminary data.</text>
</comment>